<sequence>MASDAYNIREDESLKHCTCLECQLISIEFPDGAALVPFNSMLSSINYWRRQIHPPQPKSLNEYVSYLQMDRWKNYLSRTKSELQLKYIQSSDKSSAVVLADKEYLRTIKTSHLLIDATYKVCPRAPAEIYQLLTIMALHILISRASRQISN</sequence>
<dbReference type="OrthoDB" id="7707410at2759"/>
<organism evidence="1 2">
    <name type="scientific">Cotesia congregata</name>
    <name type="common">Parasitoid wasp</name>
    <name type="synonym">Apanteles congregatus</name>
    <dbReference type="NCBI Taxonomy" id="51543"/>
    <lineage>
        <taxon>Eukaryota</taxon>
        <taxon>Metazoa</taxon>
        <taxon>Ecdysozoa</taxon>
        <taxon>Arthropoda</taxon>
        <taxon>Hexapoda</taxon>
        <taxon>Insecta</taxon>
        <taxon>Pterygota</taxon>
        <taxon>Neoptera</taxon>
        <taxon>Endopterygota</taxon>
        <taxon>Hymenoptera</taxon>
        <taxon>Apocrita</taxon>
        <taxon>Ichneumonoidea</taxon>
        <taxon>Braconidae</taxon>
        <taxon>Microgastrinae</taxon>
        <taxon>Cotesia</taxon>
    </lineage>
</organism>
<protein>
    <submittedName>
        <fullName evidence="1">Uncharacterized protein</fullName>
    </submittedName>
</protein>
<reference evidence="1" key="1">
    <citation type="submission" date="2021-04" db="EMBL/GenBank/DDBJ databases">
        <authorList>
            <person name="Chebbi M.A.C M."/>
        </authorList>
    </citation>
    <scope>NUCLEOTIDE SEQUENCE</scope>
</reference>
<proteinExistence type="predicted"/>
<name>A0A8J2HGU3_COTCN</name>
<evidence type="ECO:0000313" key="1">
    <source>
        <dbReference type="EMBL" id="CAG5100688.1"/>
    </source>
</evidence>
<evidence type="ECO:0000313" key="2">
    <source>
        <dbReference type="Proteomes" id="UP000786811"/>
    </source>
</evidence>
<comment type="caution">
    <text evidence="1">The sequence shown here is derived from an EMBL/GenBank/DDBJ whole genome shotgun (WGS) entry which is preliminary data.</text>
</comment>
<keyword evidence="2" id="KW-1185">Reference proteome</keyword>
<dbReference type="Proteomes" id="UP000786811">
    <property type="component" value="Unassembled WGS sequence"/>
</dbReference>
<accession>A0A8J2HGU3</accession>
<dbReference type="AlphaFoldDB" id="A0A8J2HGU3"/>
<dbReference type="EMBL" id="CAJNRD030001122">
    <property type="protein sequence ID" value="CAG5100688.1"/>
    <property type="molecule type" value="Genomic_DNA"/>
</dbReference>
<gene>
    <name evidence="1" type="ORF">HICCMSTLAB_LOCUS9761</name>
</gene>